<keyword evidence="7" id="KW-1185">Reference proteome</keyword>
<dbReference type="InterPro" id="IPR007051">
    <property type="entry name" value="CHORD_dom"/>
</dbReference>
<evidence type="ECO:0000256" key="1">
    <source>
        <dbReference type="ARBA" id="ARBA00022723"/>
    </source>
</evidence>
<feature type="region of interest" description="Disordered" evidence="4">
    <location>
        <begin position="1"/>
        <end position="22"/>
    </location>
</feature>
<dbReference type="PROSITE" id="PS51401">
    <property type="entry name" value="CHORD"/>
    <property type="match status" value="2"/>
</dbReference>
<reference evidence="6" key="1">
    <citation type="submission" date="2023-07" db="EMBL/GenBank/DDBJ databases">
        <authorList>
            <consortium name="AG Swart"/>
            <person name="Singh M."/>
            <person name="Singh A."/>
            <person name="Seah K."/>
            <person name="Emmerich C."/>
        </authorList>
    </citation>
    <scope>NUCLEOTIDE SEQUENCE</scope>
    <source>
        <strain evidence="6">DP1</strain>
    </source>
</reference>
<dbReference type="EMBL" id="CAMPGE010023060">
    <property type="protein sequence ID" value="CAI2381038.1"/>
    <property type="molecule type" value="Genomic_DNA"/>
</dbReference>
<keyword evidence="1" id="KW-0479">Metal-binding</keyword>
<dbReference type="Proteomes" id="UP001295684">
    <property type="component" value="Unassembled WGS sequence"/>
</dbReference>
<dbReference type="Pfam" id="PF04968">
    <property type="entry name" value="CHORD"/>
    <property type="match status" value="2"/>
</dbReference>
<name>A0AAD2D641_EUPCR</name>
<feature type="domain" description="CHORD" evidence="5">
    <location>
        <begin position="7"/>
        <end position="66"/>
    </location>
</feature>
<protein>
    <recommendedName>
        <fullName evidence="5">CHORD domain-containing protein</fullName>
    </recommendedName>
</protein>
<evidence type="ECO:0000256" key="4">
    <source>
        <dbReference type="SAM" id="MobiDB-lite"/>
    </source>
</evidence>
<comment type="caution">
    <text evidence="6">The sequence shown here is derived from an EMBL/GenBank/DDBJ whole genome shotgun (WGS) entry which is preliminary data.</text>
</comment>
<keyword evidence="3" id="KW-0862">Zinc</keyword>
<dbReference type="AlphaFoldDB" id="A0AAD2D641"/>
<evidence type="ECO:0000256" key="3">
    <source>
        <dbReference type="ARBA" id="ARBA00022833"/>
    </source>
</evidence>
<evidence type="ECO:0000313" key="7">
    <source>
        <dbReference type="Proteomes" id="UP001295684"/>
    </source>
</evidence>
<accession>A0AAD2D641</accession>
<feature type="compositionally biased region" description="Basic residues" evidence="4">
    <location>
        <begin position="1"/>
        <end position="14"/>
    </location>
</feature>
<dbReference type="PANTHER" id="PTHR46983">
    <property type="entry name" value="CYSTEINE AND HISTIDINE-RICH DOMAIN-CONTAINING PROTEIN 1"/>
    <property type="match status" value="1"/>
</dbReference>
<dbReference type="InterPro" id="IPR039790">
    <property type="entry name" value="CHRD1"/>
</dbReference>
<dbReference type="Gene3D" id="4.10.1130.20">
    <property type="match status" value="2"/>
</dbReference>
<gene>
    <name evidence="6" type="ORF">ECRASSUSDP1_LOCUS22482</name>
</gene>
<sequence length="199" mass="23119">MEVEKKCRRPGCTKKYKDSENTPTSCKFHNGKPIFHDVKKGWECCNVVVYDWDEFQKIDGCCIGKHSDEKVESDFWKSSTVSTAQTALDKEGKRLRTAADYNKEQEEIKKKEEEDRPEMEAVIKDGKYACANKGCKQKYFLEEDNSDTSCEYHSGEPIFHDLMKGWSCCKTETYDWDDFVKLPTCSVGKHVIRYKTSKK</sequence>
<proteinExistence type="predicted"/>
<organism evidence="6 7">
    <name type="scientific">Euplotes crassus</name>
    <dbReference type="NCBI Taxonomy" id="5936"/>
    <lineage>
        <taxon>Eukaryota</taxon>
        <taxon>Sar</taxon>
        <taxon>Alveolata</taxon>
        <taxon>Ciliophora</taxon>
        <taxon>Intramacronucleata</taxon>
        <taxon>Spirotrichea</taxon>
        <taxon>Hypotrichia</taxon>
        <taxon>Euplotida</taxon>
        <taxon>Euplotidae</taxon>
        <taxon>Moneuplotes</taxon>
    </lineage>
</organism>
<dbReference type="GO" id="GO:0046872">
    <property type="term" value="F:metal ion binding"/>
    <property type="evidence" value="ECO:0007669"/>
    <property type="project" value="UniProtKB-KW"/>
</dbReference>
<feature type="domain" description="CHORD" evidence="5">
    <location>
        <begin position="130"/>
        <end position="190"/>
    </location>
</feature>
<evidence type="ECO:0000259" key="5">
    <source>
        <dbReference type="PROSITE" id="PS51401"/>
    </source>
</evidence>
<dbReference type="PANTHER" id="PTHR46983:SF3">
    <property type="entry name" value="CHPADIPLOID STATE MAINTENANCE PROTEIN CHPA"/>
    <property type="match status" value="1"/>
</dbReference>
<evidence type="ECO:0000256" key="2">
    <source>
        <dbReference type="ARBA" id="ARBA00022737"/>
    </source>
</evidence>
<evidence type="ECO:0000313" key="6">
    <source>
        <dbReference type="EMBL" id="CAI2381038.1"/>
    </source>
</evidence>
<keyword evidence="2" id="KW-0677">Repeat</keyword>